<evidence type="ECO:0000256" key="6">
    <source>
        <dbReference type="ARBA" id="ARBA00022833"/>
    </source>
</evidence>
<gene>
    <name evidence="15" type="ORF">C1645_783408</name>
</gene>
<keyword evidence="9" id="KW-0804">Transcription</keyword>
<keyword evidence="8" id="KW-0238">DNA-binding</keyword>
<dbReference type="PROSITE" id="PS50157">
    <property type="entry name" value="ZINC_FINGER_C2H2_2"/>
    <property type="match status" value="2"/>
</dbReference>
<dbReference type="STRING" id="658196.A0A397SEU1"/>
<organism evidence="15 16">
    <name type="scientific">Glomus cerebriforme</name>
    <dbReference type="NCBI Taxonomy" id="658196"/>
    <lineage>
        <taxon>Eukaryota</taxon>
        <taxon>Fungi</taxon>
        <taxon>Fungi incertae sedis</taxon>
        <taxon>Mucoromycota</taxon>
        <taxon>Glomeromycotina</taxon>
        <taxon>Glomeromycetes</taxon>
        <taxon>Glomerales</taxon>
        <taxon>Glomeraceae</taxon>
        <taxon>Glomus</taxon>
    </lineage>
</organism>
<evidence type="ECO:0000313" key="16">
    <source>
        <dbReference type="Proteomes" id="UP000265703"/>
    </source>
</evidence>
<feature type="domain" description="C2H2-type" evidence="14">
    <location>
        <begin position="90"/>
        <end position="119"/>
    </location>
</feature>
<dbReference type="SUPFAM" id="SSF57667">
    <property type="entry name" value="beta-beta-alpha zinc fingers"/>
    <property type="match status" value="1"/>
</dbReference>
<dbReference type="GO" id="GO:0008270">
    <property type="term" value="F:zinc ion binding"/>
    <property type="evidence" value="ECO:0007669"/>
    <property type="project" value="UniProtKB-KW"/>
</dbReference>
<dbReference type="GO" id="GO:0000978">
    <property type="term" value="F:RNA polymerase II cis-regulatory region sequence-specific DNA binding"/>
    <property type="evidence" value="ECO:0007669"/>
    <property type="project" value="TreeGrafter"/>
</dbReference>
<keyword evidence="10" id="KW-0539">Nucleus</keyword>
<feature type="region of interest" description="Disordered" evidence="13">
    <location>
        <begin position="258"/>
        <end position="286"/>
    </location>
</feature>
<evidence type="ECO:0000256" key="7">
    <source>
        <dbReference type="ARBA" id="ARBA00023015"/>
    </source>
</evidence>
<evidence type="ECO:0000256" key="13">
    <source>
        <dbReference type="SAM" id="MobiDB-lite"/>
    </source>
</evidence>
<dbReference type="AlphaFoldDB" id="A0A397SEU1"/>
<keyword evidence="3" id="KW-0479">Metal-binding</keyword>
<dbReference type="GO" id="GO:0005634">
    <property type="term" value="C:nucleus"/>
    <property type="evidence" value="ECO:0007669"/>
    <property type="project" value="UniProtKB-SubCell"/>
</dbReference>
<evidence type="ECO:0000256" key="2">
    <source>
        <dbReference type="ARBA" id="ARBA00022491"/>
    </source>
</evidence>
<evidence type="ECO:0000256" key="11">
    <source>
        <dbReference type="ARBA" id="ARBA00038023"/>
    </source>
</evidence>
<dbReference type="InterPro" id="IPR013087">
    <property type="entry name" value="Znf_C2H2_type"/>
</dbReference>
<keyword evidence="6" id="KW-0862">Zinc</keyword>
<feature type="region of interest" description="Disordered" evidence="13">
    <location>
        <begin position="33"/>
        <end position="59"/>
    </location>
</feature>
<dbReference type="PANTHER" id="PTHR47428">
    <property type="entry name" value="REGULATORY PROTEIN MIG1-RELATED"/>
    <property type="match status" value="1"/>
</dbReference>
<dbReference type="GO" id="GO:0000433">
    <property type="term" value="P:carbon catabolite repression of transcription from RNA polymerase II promoter by glucose"/>
    <property type="evidence" value="ECO:0007669"/>
    <property type="project" value="TreeGrafter"/>
</dbReference>
<evidence type="ECO:0000256" key="12">
    <source>
        <dbReference type="PROSITE-ProRule" id="PRU00042"/>
    </source>
</evidence>
<keyword evidence="2" id="KW-0678">Repressor</keyword>
<proteinExistence type="inferred from homology"/>
<evidence type="ECO:0000256" key="9">
    <source>
        <dbReference type="ARBA" id="ARBA00023163"/>
    </source>
</evidence>
<dbReference type="FunFam" id="3.30.160.60:FF:000089">
    <property type="entry name" value="DNA-binding protein creA"/>
    <property type="match status" value="1"/>
</dbReference>
<comment type="similarity">
    <text evidence="11">Belongs to the creA/MIG C2H2-type zinc-finger protein family.</text>
</comment>
<dbReference type="SMART" id="SM00355">
    <property type="entry name" value="ZnF_C2H2"/>
    <property type="match status" value="2"/>
</dbReference>
<protein>
    <recommendedName>
        <fullName evidence="14">C2H2-type domain-containing protein</fullName>
    </recommendedName>
</protein>
<dbReference type="OrthoDB" id="654211at2759"/>
<keyword evidence="5 12" id="KW-0863">Zinc-finger</keyword>
<sequence length="389" mass="43945">MAAALSNILHPTPIPQQIFTYDVVQYHQIYTNASNTNNNHNHNTSKKRSQSSVDKSNVPRPYKCNICNRAFYRLEHQTRHVRTHTGEKPHRCDFPGCEKRFSRSDELTRHKRIHTNTNKRDKRKQKLNGVEFKPNNNLPSPVRFDYRQHQQFEDEDDMNVLMPEFRSRSNSNSSTTSTSSNSSIGSVMSNLINTNNHQMNPATSFAAISMNGSCFTRGVNPHHHSSSLFQDFSSMKRPRYSDEDYMCLSPQLSAISIDGQSNSPPMCHDSGSDEEHEVITPNPSPTLGPHVVSDIYPGFFYSGINGNNSHWKFVTNSTNGLTNRISDIVNDPSFSRTLPPLTNNNNTTSSPTVNTTPVSSNSHSSFGFEYGRSAFVQVSHPNLPPVRYY</sequence>
<dbReference type="GO" id="GO:0005737">
    <property type="term" value="C:cytoplasm"/>
    <property type="evidence" value="ECO:0007669"/>
    <property type="project" value="TreeGrafter"/>
</dbReference>
<dbReference type="EMBL" id="QKYT01000470">
    <property type="protein sequence ID" value="RIA84743.1"/>
    <property type="molecule type" value="Genomic_DNA"/>
</dbReference>
<keyword evidence="4" id="KW-0677">Repeat</keyword>
<dbReference type="FunFam" id="3.30.160.60:FF:000152">
    <property type="entry name" value="DNA-binding protein creA"/>
    <property type="match status" value="1"/>
</dbReference>
<keyword evidence="16" id="KW-1185">Reference proteome</keyword>
<comment type="caution">
    <text evidence="15">The sequence shown here is derived from an EMBL/GenBank/DDBJ whole genome shotgun (WGS) entry which is preliminary data.</text>
</comment>
<keyword evidence="7" id="KW-0805">Transcription regulation</keyword>
<evidence type="ECO:0000256" key="4">
    <source>
        <dbReference type="ARBA" id="ARBA00022737"/>
    </source>
</evidence>
<dbReference type="Proteomes" id="UP000265703">
    <property type="component" value="Unassembled WGS sequence"/>
</dbReference>
<evidence type="ECO:0000256" key="5">
    <source>
        <dbReference type="ARBA" id="ARBA00022771"/>
    </source>
</evidence>
<comment type="subcellular location">
    <subcellularLocation>
        <location evidence="1">Nucleus</location>
    </subcellularLocation>
</comment>
<dbReference type="Gene3D" id="3.30.160.60">
    <property type="entry name" value="Classic Zinc Finger"/>
    <property type="match status" value="2"/>
</dbReference>
<reference evidence="15 16" key="1">
    <citation type="submission" date="2018-06" db="EMBL/GenBank/DDBJ databases">
        <title>Comparative genomics reveals the genomic features of Rhizophagus irregularis, R. cerebriforme, R. diaphanum and Gigaspora rosea, and their symbiotic lifestyle signature.</title>
        <authorList>
            <person name="Morin E."/>
            <person name="San Clemente H."/>
            <person name="Chen E.C.H."/>
            <person name="De La Providencia I."/>
            <person name="Hainaut M."/>
            <person name="Kuo A."/>
            <person name="Kohler A."/>
            <person name="Murat C."/>
            <person name="Tang N."/>
            <person name="Roy S."/>
            <person name="Loubradou J."/>
            <person name="Henrissat B."/>
            <person name="Grigoriev I.V."/>
            <person name="Corradi N."/>
            <person name="Roux C."/>
            <person name="Martin F.M."/>
        </authorList>
    </citation>
    <scope>NUCLEOTIDE SEQUENCE [LARGE SCALE GENOMIC DNA]</scope>
    <source>
        <strain evidence="15 16">DAOM 227022</strain>
    </source>
</reference>
<evidence type="ECO:0000256" key="10">
    <source>
        <dbReference type="ARBA" id="ARBA00023242"/>
    </source>
</evidence>
<dbReference type="Pfam" id="PF00096">
    <property type="entry name" value="zf-C2H2"/>
    <property type="match status" value="2"/>
</dbReference>
<evidence type="ECO:0000313" key="15">
    <source>
        <dbReference type="EMBL" id="RIA84743.1"/>
    </source>
</evidence>
<evidence type="ECO:0000256" key="3">
    <source>
        <dbReference type="ARBA" id="ARBA00022723"/>
    </source>
</evidence>
<evidence type="ECO:0000256" key="8">
    <source>
        <dbReference type="ARBA" id="ARBA00023125"/>
    </source>
</evidence>
<dbReference type="PANTHER" id="PTHR47428:SF1">
    <property type="entry name" value="REGULATORY PROTEIN MIG1-RELATED"/>
    <property type="match status" value="1"/>
</dbReference>
<dbReference type="InterPro" id="IPR051007">
    <property type="entry name" value="creA/MIG_C2H2-ZnF"/>
</dbReference>
<name>A0A397SEU1_9GLOM</name>
<feature type="domain" description="C2H2-type" evidence="14">
    <location>
        <begin position="62"/>
        <end position="89"/>
    </location>
</feature>
<evidence type="ECO:0000259" key="14">
    <source>
        <dbReference type="PROSITE" id="PS50157"/>
    </source>
</evidence>
<accession>A0A397SEU1</accession>
<evidence type="ECO:0000256" key="1">
    <source>
        <dbReference type="ARBA" id="ARBA00004123"/>
    </source>
</evidence>
<dbReference type="InterPro" id="IPR036236">
    <property type="entry name" value="Znf_C2H2_sf"/>
</dbReference>
<feature type="compositionally biased region" description="Low complexity" evidence="13">
    <location>
        <begin position="33"/>
        <end position="42"/>
    </location>
</feature>
<dbReference type="PROSITE" id="PS00028">
    <property type="entry name" value="ZINC_FINGER_C2H2_1"/>
    <property type="match status" value="2"/>
</dbReference>